<evidence type="ECO:0000313" key="1">
    <source>
        <dbReference type="EMBL" id="UXZ96593.1"/>
    </source>
</evidence>
<dbReference type="RefSeq" id="WP_231676476.1">
    <property type="nucleotide sequence ID" value="NZ_CP081201.1"/>
</dbReference>
<dbReference type="Gene3D" id="2.60.120.260">
    <property type="entry name" value="Galactose-binding domain-like"/>
    <property type="match status" value="1"/>
</dbReference>
<reference evidence="1" key="1">
    <citation type="submission" date="2021-08" db="EMBL/GenBank/DDBJ databases">
        <title>Complete genome sequence of Pseudomonas phytophila.</title>
        <authorList>
            <person name="Weir B.S."/>
            <person name="Templeton M.D."/>
            <person name="Arshed S."/>
            <person name="Andersen M.T."/>
            <person name="Jayaraman J."/>
        </authorList>
    </citation>
    <scope>NUCLEOTIDE SEQUENCE</scope>
    <source>
        <strain evidence="1">ICMP 23753</strain>
    </source>
</reference>
<keyword evidence="2" id="KW-1185">Reference proteome</keyword>
<protein>
    <recommendedName>
        <fullName evidence="3">CBM-cenC domain-containing protein</fullName>
    </recommendedName>
</protein>
<dbReference type="Proteomes" id="UP001063228">
    <property type="component" value="Chromosome"/>
</dbReference>
<evidence type="ECO:0008006" key="3">
    <source>
        <dbReference type="Google" id="ProtNLM"/>
    </source>
</evidence>
<proteinExistence type="predicted"/>
<organism evidence="1 2">
    <name type="scientific">Pseudomonas phytophila</name>
    <dbReference type="NCBI Taxonomy" id="2867264"/>
    <lineage>
        <taxon>Bacteria</taxon>
        <taxon>Pseudomonadati</taxon>
        <taxon>Pseudomonadota</taxon>
        <taxon>Gammaproteobacteria</taxon>
        <taxon>Pseudomonadales</taxon>
        <taxon>Pseudomonadaceae</taxon>
        <taxon>Pseudomonas</taxon>
    </lineage>
</organism>
<accession>A0ABY6FFA2</accession>
<sequence>MANLIQNGTFQNAQLHPWTFRNSNPSFKFILDPDSTTGGFCIELRPEGQPIWLEQIIPMTGPGTFEFEAKRVVESGEPAEFLLGVSHTNSNGGGGLDFEQRTVASEWERFSISVTESEYPIISGYVMVDVYDMSKEDGERAMKKIGVITPVLFRNFSFEQDDS</sequence>
<gene>
    <name evidence="1" type="ORF">K3169_01365</name>
</gene>
<name>A0ABY6FFA2_9PSED</name>
<dbReference type="EMBL" id="CP081201">
    <property type="protein sequence ID" value="UXZ96593.1"/>
    <property type="molecule type" value="Genomic_DNA"/>
</dbReference>
<evidence type="ECO:0000313" key="2">
    <source>
        <dbReference type="Proteomes" id="UP001063228"/>
    </source>
</evidence>